<dbReference type="GO" id="GO:0005525">
    <property type="term" value="F:GTP binding"/>
    <property type="evidence" value="ECO:0007669"/>
    <property type="project" value="UniProtKB-KW"/>
</dbReference>
<reference evidence="3 4" key="1">
    <citation type="journal article" date="2018" name="Evol. Lett.">
        <title>Horizontal gene cluster transfer increased hallucinogenic mushroom diversity.</title>
        <authorList>
            <person name="Reynolds H.T."/>
            <person name="Vijayakumar V."/>
            <person name="Gluck-Thaler E."/>
            <person name="Korotkin H.B."/>
            <person name="Matheny P.B."/>
            <person name="Slot J.C."/>
        </authorList>
    </citation>
    <scope>NUCLEOTIDE SEQUENCE [LARGE SCALE GENOMIC DNA]</scope>
    <source>
        <strain evidence="3 4">SRW20</strain>
    </source>
</reference>
<gene>
    <name evidence="3" type="ORF">CVT26_007674</name>
</gene>
<dbReference type="PROSITE" id="PS51421">
    <property type="entry name" value="RAS"/>
    <property type="match status" value="1"/>
</dbReference>
<dbReference type="SMART" id="SM00175">
    <property type="entry name" value="RAB"/>
    <property type="match status" value="1"/>
</dbReference>
<organism evidence="3 4">
    <name type="scientific">Gymnopilus dilepis</name>
    <dbReference type="NCBI Taxonomy" id="231916"/>
    <lineage>
        <taxon>Eukaryota</taxon>
        <taxon>Fungi</taxon>
        <taxon>Dikarya</taxon>
        <taxon>Basidiomycota</taxon>
        <taxon>Agaricomycotina</taxon>
        <taxon>Agaricomycetes</taxon>
        <taxon>Agaricomycetidae</taxon>
        <taxon>Agaricales</taxon>
        <taxon>Agaricineae</taxon>
        <taxon>Hymenogastraceae</taxon>
        <taxon>Gymnopilus</taxon>
    </lineage>
</organism>
<evidence type="ECO:0000313" key="3">
    <source>
        <dbReference type="EMBL" id="PPQ81401.1"/>
    </source>
</evidence>
<keyword evidence="4" id="KW-1185">Reference proteome</keyword>
<name>A0A409WSF8_9AGAR</name>
<dbReference type="InterPro" id="IPR027417">
    <property type="entry name" value="P-loop_NTPase"/>
</dbReference>
<dbReference type="STRING" id="231916.A0A409WSF8"/>
<dbReference type="CDD" id="cd00154">
    <property type="entry name" value="Rab"/>
    <property type="match status" value="1"/>
</dbReference>
<dbReference type="PROSITE" id="PS51419">
    <property type="entry name" value="RAB"/>
    <property type="match status" value="1"/>
</dbReference>
<dbReference type="SMART" id="SM00174">
    <property type="entry name" value="RHO"/>
    <property type="match status" value="1"/>
</dbReference>
<dbReference type="SUPFAM" id="SSF52540">
    <property type="entry name" value="P-loop containing nucleoside triphosphate hydrolases"/>
    <property type="match status" value="1"/>
</dbReference>
<dbReference type="Gene3D" id="3.40.50.300">
    <property type="entry name" value="P-loop containing nucleotide triphosphate hydrolases"/>
    <property type="match status" value="1"/>
</dbReference>
<dbReference type="PANTHER" id="PTHR47977">
    <property type="entry name" value="RAS-RELATED PROTEIN RAB"/>
    <property type="match status" value="1"/>
</dbReference>
<dbReference type="InParanoid" id="A0A409WSF8"/>
<dbReference type="AlphaFoldDB" id="A0A409WSF8"/>
<dbReference type="SMART" id="SM00173">
    <property type="entry name" value="RAS"/>
    <property type="match status" value="1"/>
</dbReference>
<dbReference type="InterPro" id="IPR050227">
    <property type="entry name" value="Rab"/>
</dbReference>
<dbReference type="EMBL" id="NHYE01004874">
    <property type="protein sequence ID" value="PPQ81401.1"/>
    <property type="molecule type" value="Genomic_DNA"/>
</dbReference>
<keyword evidence="1" id="KW-0547">Nucleotide-binding</keyword>
<accession>A0A409WSF8</accession>
<dbReference type="Pfam" id="PF00071">
    <property type="entry name" value="Ras"/>
    <property type="match status" value="1"/>
</dbReference>
<keyword evidence="2" id="KW-0342">GTP-binding</keyword>
<dbReference type="PRINTS" id="PR00449">
    <property type="entry name" value="RASTRNSFRMNG"/>
</dbReference>
<dbReference type="Proteomes" id="UP000284706">
    <property type="component" value="Unassembled WGS sequence"/>
</dbReference>
<proteinExistence type="predicted"/>
<dbReference type="GO" id="GO:0003924">
    <property type="term" value="F:GTPase activity"/>
    <property type="evidence" value="ECO:0007669"/>
    <property type="project" value="InterPro"/>
</dbReference>
<protein>
    <submittedName>
        <fullName evidence="3">Uncharacterized protein</fullName>
    </submittedName>
</protein>
<dbReference type="InterPro" id="IPR001806">
    <property type="entry name" value="Small_GTPase"/>
</dbReference>
<evidence type="ECO:0000256" key="1">
    <source>
        <dbReference type="ARBA" id="ARBA00022741"/>
    </source>
</evidence>
<evidence type="ECO:0000256" key="2">
    <source>
        <dbReference type="ARBA" id="ARBA00023134"/>
    </source>
</evidence>
<dbReference type="OrthoDB" id="3051117at2759"/>
<comment type="caution">
    <text evidence="3">The sequence shown here is derived from an EMBL/GenBank/DDBJ whole genome shotgun (WGS) entry which is preliminary data.</text>
</comment>
<evidence type="ECO:0000313" key="4">
    <source>
        <dbReference type="Proteomes" id="UP000284706"/>
    </source>
</evidence>
<sequence length="241" mass="27231">MPFGSSCSPHLGPRFQTLIAQMPFPQLWSARKKRWRILLVGDREVGKTSFAYRFSDDIGEARRSAEVKRRPTFLAQDYSDKLLFDEGHVRECTIDEKESCWVTLLDSWIVQNHYADMDEDIPFCHGIFLMYSTTSRTSFQDVARTCRQVPFNPKEDPNVVFILVGTKSDLSSSREVTAEEGAALAKELGCQAFLETSSKTGANVDTVVLSMVKALTKAAAAREIFWAMPFRRARELLRGCG</sequence>